<proteinExistence type="predicted"/>
<keyword evidence="1" id="KW-1133">Transmembrane helix</keyword>
<organism evidence="2 3">
    <name type="scientific">Glomus cerebriforme</name>
    <dbReference type="NCBI Taxonomy" id="658196"/>
    <lineage>
        <taxon>Eukaryota</taxon>
        <taxon>Fungi</taxon>
        <taxon>Fungi incertae sedis</taxon>
        <taxon>Mucoromycota</taxon>
        <taxon>Glomeromycotina</taxon>
        <taxon>Glomeromycetes</taxon>
        <taxon>Glomerales</taxon>
        <taxon>Glomeraceae</taxon>
        <taxon>Glomus</taxon>
    </lineage>
</organism>
<gene>
    <name evidence="2" type="ORF">C1645_751353</name>
</gene>
<protein>
    <submittedName>
        <fullName evidence="2">Uncharacterized protein</fullName>
    </submittedName>
</protein>
<keyword evidence="1" id="KW-0472">Membrane</keyword>
<dbReference type="Proteomes" id="UP000265703">
    <property type="component" value="Unassembled WGS sequence"/>
</dbReference>
<evidence type="ECO:0000313" key="2">
    <source>
        <dbReference type="EMBL" id="RIA97848.1"/>
    </source>
</evidence>
<comment type="caution">
    <text evidence="2">The sequence shown here is derived from an EMBL/GenBank/DDBJ whole genome shotgun (WGS) entry which is preliminary data.</text>
</comment>
<evidence type="ECO:0000256" key="1">
    <source>
        <dbReference type="SAM" id="Phobius"/>
    </source>
</evidence>
<feature type="transmembrane region" description="Helical" evidence="1">
    <location>
        <begin position="43"/>
        <end position="72"/>
    </location>
</feature>
<dbReference type="AlphaFoldDB" id="A0A397TIP2"/>
<reference evidence="2 3" key="1">
    <citation type="submission" date="2018-06" db="EMBL/GenBank/DDBJ databases">
        <title>Comparative genomics reveals the genomic features of Rhizophagus irregularis, R. cerebriforme, R. diaphanum and Gigaspora rosea, and their symbiotic lifestyle signature.</title>
        <authorList>
            <person name="Morin E."/>
            <person name="San Clemente H."/>
            <person name="Chen E.C.H."/>
            <person name="De La Providencia I."/>
            <person name="Hainaut M."/>
            <person name="Kuo A."/>
            <person name="Kohler A."/>
            <person name="Murat C."/>
            <person name="Tang N."/>
            <person name="Roy S."/>
            <person name="Loubradou J."/>
            <person name="Henrissat B."/>
            <person name="Grigoriev I.V."/>
            <person name="Corradi N."/>
            <person name="Roux C."/>
            <person name="Martin F.M."/>
        </authorList>
    </citation>
    <scope>NUCLEOTIDE SEQUENCE [LARGE SCALE GENOMIC DNA]</scope>
    <source>
        <strain evidence="2 3">DAOM 227022</strain>
    </source>
</reference>
<name>A0A397TIP2_9GLOM</name>
<evidence type="ECO:0000313" key="3">
    <source>
        <dbReference type="Proteomes" id="UP000265703"/>
    </source>
</evidence>
<keyword evidence="3" id="KW-1185">Reference proteome</keyword>
<dbReference type="EMBL" id="QKYT01000024">
    <property type="protein sequence ID" value="RIA97848.1"/>
    <property type="molecule type" value="Genomic_DNA"/>
</dbReference>
<sequence>MLFRIYIRKKTYFLKEKRTIKKLVYKWMIRNLLRKIFDPFERVIITSFALMISFKIFYESFLFSFFVTIHFLKVTFHFL</sequence>
<keyword evidence="1" id="KW-0812">Transmembrane</keyword>
<accession>A0A397TIP2</accession>